<proteinExistence type="predicted"/>
<gene>
    <name evidence="8" type="ORF">MAR_025876</name>
</gene>
<keyword evidence="9" id="KW-1185">Reference proteome</keyword>
<dbReference type="InterPro" id="IPR035897">
    <property type="entry name" value="Toll_tir_struct_dom_sf"/>
</dbReference>
<dbReference type="Pfam" id="PF15009">
    <property type="entry name" value="STING_LBD"/>
    <property type="match status" value="1"/>
</dbReference>
<dbReference type="InterPro" id="IPR000157">
    <property type="entry name" value="TIR_dom"/>
</dbReference>
<dbReference type="SUPFAM" id="SSF52200">
    <property type="entry name" value="Toll/Interleukin receptor TIR domain"/>
    <property type="match status" value="1"/>
</dbReference>
<reference evidence="8" key="1">
    <citation type="submission" date="2022-11" db="EMBL/GenBank/DDBJ databases">
        <title>Centuries of genome instability and evolution in soft-shell clam transmissible cancer (bioRxiv).</title>
        <authorList>
            <person name="Hart S.F.M."/>
            <person name="Yonemitsu M.A."/>
            <person name="Giersch R.M."/>
            <person name="Beal B.F."/>
            <person name="Arriagada G."/>
            <person name="Davis B.W."/>
            <person name="Ostrander E.A."/>
            <person name="Goff S.P."/>
            <person name="Metzger M.J."/>
        </authorList>
    </citation>
    <scope>NUCLEOTIDE SEQUENCE</scope>
    <source>
        <strain evidence="8">MELC-2E11</strain>
        <tissue evidence="8">Siphon/mantle</tissue>
    </source>
</reference>
<feature type="domain" description="TIR" evidence="7">
    <location>
        <begin position="58"/>
        <end position="205"/>
    </location>
</feature>
<dbReference type="Pfam" id="PF13676">
    <property type="entry name" value="TIR_2"/>
    <property type="match status" value="1"/>
</dbReference>
<dbReference type="PANTHER" id="PTHR24365:SF541">
    <property type="entry name" value="PROTEIN TOLL-RELATED"/>
    <property type="match status" value="1"/>
</dbReference>
<keyword evidence="5" id="KW-0472">Membrane</keyword>
<evidence type="ECO:0000256" key="5">
    <source>
        <dbReference type="ARBA" id="ARBA00023136"/>
    </source>
</evidence>
<dbReference type="Gene3D" id="3.40.50.12100">
    <property type="entry name" value="Stimulator of interferon genes protein"/>
    <property type="match status" value="1"/>
</dbReference>
<dbReference type="SMART" id="SM00255">
    <property type="entry name" value="TIR"/>
    <property type="match status" value="1"/>
</dbReference>
<keyword evidence="4" id="KW-1133">Transmembrane helix</keyword>
<organism evidence="8 9">
    <name type="scientific">Mya arenaria</name>
    <name type="common">Soft-shell clam</name>
    <dbReference type="NCBI Taxonomy" id="6604"/>
    <lineage>
        <taxon>Eukaryota</taxon>
        <taxon>Metazoa</taxon>
        <taxon>Spiralia</taxon>
        <taxon>Lophotrochozoa</taxon>
        <taxon>Mollusca</taxon>
        <taxon>Bivalvia</taxon>
        <taxon>Autobranchia</taxon>
        <taxon>Heteroconchia</taxon>
        <taxon>Euheterodonta</taxon>
        <taxon>Imparidentia</taxon>
        <taxon>Neoheterodontei</taxon>
        <taxon>Myida</taxon>
        <taxon>Myoidea</taxon>
        <taxon>Myidae</taxon>
        <taxon>Mya</taxon>
    </lineage>
</organism>
<feature type="region of interest" description="Disordered" evidence="6">
    <location>
        <begin position="252"/>
        <end position="271"/>
    </location>
</feature>
<dbReference type="Gene3D" id="3.40.50.10140">
    <property type="entry name" value="Toll/interleukin-1 receptor homology (TIR) domain"/>
    <property type="match status" value="1"/>
</dbReference>
<evidence type="ECO:0000313" key="8">
    <source>
        <dbReference type="EMBL" id="WAR11696.1"/>
    </source>
</evidence>
<sequence>MPPGSASDFRFMIIITHYSFTRLGKSDVIFIVYLEVKYFLVATMSEVASSEQSRDVQYEFDVFLCHSGIDKDITRQIHKSLTSQGLKCAAQFDSTTFPTGRPVLASIGWLVQNSRKTIVVLTRNALKSSWISVETILALENSQERREQDLTLRLLLIDIDKRDVPMLKCGLLASIPHTATSLKRHNWDRDVINSLRTRISVSKFLPVGSLAHAMVFSHFTGLMFYMIKHCATTHFQILFDAVREQVMDHKDSDLKENKQMQETSLKATSSRGGVVQMEERMPCGDVATGLCWAYIINYLRHTLYNKDFKGRIQRFLEEKNMNCGFLTKMYIWWPRSCKAADSVVDGANIGAGEGSQAPVKKIDSLPEVIVDQGAQQKKPFILNVFQYTRPADGKIFCFVSEYCAAMGCLYQMAKNFAFAGISTEEMYRQGKVFVDKFVEISSRQAVKDQFGDFNECAKVVYYDDSKTNLLAAIENEIRQAEVDGSVLY</sequence>
<feature type="compositionally biased region" description="Polar residues" evidence="6">
    <location>
        <begin position="260"/>
        <end position="271"/>
    </location>
</feature>
<evidence type="ECO:0000313" key="9">
    <source>
        <dbReference type="Proteomes" id="UP001164746"/>
    </source>
</evidence>
<dbReference type="InterPro" id="IPR055432">
    <property type="entry name" value="STING_LBD"/>
</dbReference>
<evidence type="ECO:0000256" key="6">
    <source>
        <dbReference type="SAM" id="MobiDB-lite"/>
    </source>
</evidence>
<evidence type="ECO:0000256" key="4">
    <source>
        <dbReference type="ARBA" id="ARBA00022989"/>
    </source>
</evidence>
<dbReference type="InterPro" id="IPR038623">
    <property type="entry name" value="STING_C_sf"/>
</dbReference>
<evidence type="ECO:0000256" key="1">
    <source>
        <dbReference type="ARBA" id="ARBA00004370"/>
    </source>
</evidence>
<evidence type="ECO:0000256" key="3">
    <source>
        <dbReference type="ARBA" id="ARBA00022729"/>
    </source>
</evidence>
<keyword evidence="2" id="KW-0812">Transmembrane</keyword>
<accession>A0ABY7EWZ2</accession>
<comment type="subcellular location">
    <subcellularLocation>
        <location evidence="1">Membrane</location>
    </subcellularLocation>
</comment>
<evidence type="ECO:0000256" key="2">
    <source>
        <dbReference type="ARBA" id="ARBA00022692"/>
    </source>
</evidence>
<protein>
    <submittedName>
        <fullName evidence="8">STING-like protein</fullName>
    </submittedName>
</protein>
<dbReference type="Proteomes" id="UP001164746">
    <property type="component" value="Chromosome 8"/>
</dbReference>
<keyword evidence="3" id="KW-0732">Signal</keyword>
<dbReference type="EMBL" id="CP111019">
    <property type="protein sequence ID" value="WAR11696.1"/>
    <property type="molecule type" value="Genomic_DNA"/>
</dbReference>
<dbReference type="PANTHER" id="PTHR24365">
    <property type="entry name" value="TOLL-LIKE RECEPTOR"/>
    <property type="match status" value="1"/>
</dbReference>
<evidence type="ECO:0000259" key="7">
    <source>
        <dbReference type="PROSITE" id="PS50104"/>
    </source>
</evidence>
<dbReference type="PROSITE" id="PS50104">
    <property type="entry name" value="TIR"/>
    <property type="match status" value="1"/>
</dbReference>
<name>A0ABY7EWZ2_MYAAR</name>